<sequence length="49" mass="5520">FIRATVLYILAASSSKSTFKACLQKDNIEINSRDLDGNTLLLLIIRENH</sequence>
<feature type="non-terminal residue" evidence="1">
    <location>
        <position position="1"/>
    </location>
</feature>
<comment type="caution">
    <text evidence="1">The sequence shown here is derived from an EMBL/GenBank/DDBJ whole genome shotgun (WGS) entry which is preliminary data.</text>
</comment>
<dbReference type="AlphaFoldDB" id="A0A9P4N0J5"/>
<evidence type="ECO:0000313" key="1">
    <source>
        <dbReference type="EMBL" id="KAF2260548.1"/>
    </source>
</evidence>
<evidence type="ECO:0000313" key="2">
    <source>
        <dbReference type="Proteomes" id="UP000800093"/>
    </source>
</evidence>
<proteinExistence type="predicted"/>
<keyword evidence="2" id="KW-1185">Reference proteome</keyword>
<dbReference type="EMBL" id="ML986678">
    <property type="protein sequence ID" value="KAF2260548.1"/>
    <property type="molecule type" value="Genomic_DNA"/>
</dbReference>
<dbReference type="OrthoDB" id="194358at2759"/>
<dbReference type="Proteomes" id="UP000800093">
    <property type="component" value="Unassembled WGS sequence"/>
</dbReference>
<organism evidence="1 2">
    <name type="scientific">Lojkania enalia</name>
    <dbReference type="NCBI Taxonomy" id="147567"/>
    <lineage>
        <taxon>Eukaryota</taxon>
        <taxon>Fungi</taxon>
        <taxon>Dikarya</taxon>
        <taxon>Ascomycota</taxon>
        <taxon>Pezizomycotina</taxon>
        <taxon>Dothideomycetes</taxon>
        <taxon>Pleosporomycetidae</taxon>
        <taxon>Pleosporales</taxon>
        <taxon>Pleosporales incertae sedis</taxon>
        <taxon>Lojkania</taxon>
    </lineage>
</organism>
<accession>A0A9P4N0J5</accession>
<name>A0A9P4N0J5_9PLEO</name>
<reference evidence="2" key="1">
    <citation type="journal article" date="2020" name="Stud. Mycol.">
        <title>101 Dothideomycetes genomes: A test case for predicting lifestyles and emergence of pathogens.</title>
        <authorList>
            <person name="Haridas S."/>
            <person name="Albert R."/>
            <person name="Binder M."/>
            <person name="Bloem J."/>
            <person name="LaButti K."/>
            <person name="Salamov A."/>
            <person name="Andreopoulos B."/>
            <person name="Baker S."/>
            <person name="Barry K."/>
            <person name="Bills G."/>
            <person name="Bluhm B."/>
            <person name="Cannon C."/>
            <person name="Castanera R."/>
            <person name="Culley D."/>
            <person name="Daum C."/>
            <person name="Ezra D."/>
            <person name="Gonzalez J."/>
            <person name="Henrissat B."/>
            <person name="Kuo A."/>
            <person name="Liang C."/>
            <person name="Lipzen A."/>
            <person name="Lutzoni F."/>
            <person name="Magnuson J."/>
            <person name="Mondo S."/>
            <person name="Nolan M."/>
            <person name="Ohm R."/>
            <person name="Pangilinan J."/>
            <person name="Park H.-J."/>
            <person name="Ramirez L."/>
            <person name="Alfaro M."/>
            <person name="Sun H."/>
            <person name="Tritt A."/>
            <person name="Yoshinaga Y."/>
            <person name="Zwiers L.-H."/>
            <person name="Turgeon B."/>
            <person name="Goodwin S."/>
            <person name="Spatafora J."/>
            <person name="Crous P."/>
            <person name="Grigoriev I."/>
        </authorList>
    </citation>
    <scope>NUCLEOTIDE SEQUENCE [LARGE SCALE GENOMIC DNA]</scope>
    <source>
        <strain evidence="2">CBS 304.66</strain>
    </source>
</reference>
<gene>
    <name evidence="1" type="ORF">CC78DRAFT_472679</name>
</gene>
<protein>
    <submittedName>
        <fullName evidence="1">Uncharacterized protein</fullName>
    </submittedName>
</protein>